<evidence type="ECO:0000313" key="8">
    <source>
        <dbReference type="EMBL" id="KKL44990.1"/>
    </source>
</evidence>
<keyword evidence="4 6" id="KW-1133">Transmembrane helix</keyword>
<dbReference type="EMBL" id="LAZR01034550">
    <property type="protein sequence ID" value="KKL44990.1"/>
    <property type="molecule type" value="Genomic_DNA"/>
</dbReference>
<dbReference type="InterPro" id="IPR051447">
    <property type="entry name" value="Lipoprotein-release_system"/>
</dbReference>
<comment type="subcellular location">
    <subcellularLocation>
        <location evidence="1">Cell membrane</location>
        <topology evidence="1">Multi-pass membrane protein</topology>
    </subcellularLocation>
</comment>
<gene>
    <name evidence="8" type="ORF">LCGC14_2360160</name>
</gene>
<name>A0A0F9EJC6_9ZZZZ</name>
<feature type="transmembrane region" description="Helical" evidence="6">
    <location>
        <begin position="531"/>
        <end position="549"/>
    </location>
</feature>
<evidence type="ECO:0000256" key="2">
    <source>
        <dbReference type="ARBA" id="ARBA00022475"/>
    </source>
</evidence>
<comment type="caution">
    <text evidence="8">The sequence shown here is derived from an EMBL/GenBank/DDBJ whole genome shotgun (WGS) entry which is preliminary data.</text>
</comment>
<evidence type="ECO:0000256" key="3">
    <source>
        <dbReference type="ARBA" id="ARBA00022692"/>
    </source>
</evidence>
<keyword evidence="3 6" id="KW-0812">Transmembrane</keyword>
<evidence type="ECO:0000256" key="5">
    <source>
        <dbReference type="ARBA" id="ARBA00023136"/>
    </source>
</evidence>
<keyword evidence="5 6" id="KW-0472">Membrane</keyword>
<feature type="transmembrane region" description="Helical" evidence="6">
    <location>
        <begin position="469"/>
        <end position="498"/>
    </location>
</feature>
<dbReference type="GO" id="GO:0098797">
    <property type="term" value="C:plasma membrane protein complex"/>
    <property type="evidence" value="ECO:0007669"/>
    <property type="project" value="TreeGrafter"/>
</dbReference>
<dbReference type="Pfam" id="PF02687">
    <property type="entry name" value="FtsX"/>
    <property type="match status" value="1"/>
</dbReference>
<protein>
    <recommendedName>
        <fullName evidence="7">ABC3 transporter permease C-terminal domain-containing protein</fullName>
    </recommendedName>
</protein>
<feature type="non-terminal residue" evidence="8">
    <location>
        <position position="1"/>
    </location>
</feature>
<proteinExistence type="predicted"/>
<evidence type="ECO:0000256" key="4">
    <source>
        <dbReference type="ARBA" id="ARBA00022989"/>
    </source>
</evidence>
<dbReference type="PANTHER" id="PTHR30489">
    <property type="entry name" value="LIPOPROTEIN-RELEASING SYSTEM TRANSMEMBRANE PROTEIN LOLE"/>
    <property type="match status" value="1"/>
</dbReference>
<sequence>SSDVNALYQMQAKPAHLEALAGKLTVDKPLHFDAKADLFRNGRRVRTLQGRLTLRTDKLLRFAPEGISAAELRDPLLILGPVYARLAEGIPEIASASPVIYSPGLLRVGQSFTVLVKISGIRLPERLGVTDFEGGLFVQVGQDDAGFDPSPELLVRRVREHVKLISEAITREEARPPAKQDPDLIERLQTAKAQVSNRLLLLKDCAWATKRVGQLESRLAAELAKPAGQKDDKAIASLVEMITAFRNVLLDHLRTRDNRVILGLGIAGLSFRTAEGETIRSIGPGQQIVLTLKPMGRGNLPARIDTNTETFVVIDDARTGIYYIDSMSVYVPFDRLQLLCDMDERRDMKDPTNVDPARCSQIQIKVRSEFDSGSALSAVRTKVRRVWRQFLAEHPEARWSNVIVHTWREKLSKFIGPIQKQRTLVAMMFGIVSFVSVLVIFSIFYMIVMQKIRDIGVIRAVGGTSGGVAQIFLIYGMVTGLVGSALGLTAGFFFVHYINSIQDFIAKYAGFRVWEREVFLFDKIPNEVDPAVMIVIAAWAVASGLVGALI</sequence>
<reference evidence="8" key="1">
    <citation type="journal article" date="2015" name="Nature">
        <title>Complex archaea that bridge the gap between prokaryotes and eukaryotes.</title>
        <authorList>
            <person name="Spang A."/>
            <person name="Saw J.H."/>
            <person name="Jorgensen S.L."/>
            <person name="Zaremba-Niedzwiedzka K."/>
            <person name="Martijn J."/>
            <person name="Lind A.E."/>
            <person name="van Eijk R."/>
            <person name="Schleper C."/>
            <person name="Guy L."/>
            <person name="Ettema T.J."/>
        </authorList>
    </citation>
    <scope>NUCLEOTIDE SEQUENCE</scope>
</reference>
<organism evidence="8">
    <name type="scientific">marine sediment metagenome</name>
    <dbReference type="NCBI Taxonomy" id="412755"/>
    <lineage>
        <taxon>unclassified sequences</taxon>
        <taxon>metagenomes</taxon>
        <taxon>ecological metagenomes</taxon>
    </lineage>
</organism>
<feature type="non-terminal residue" evidence="8">
    <location>
        <position position="550"/>
    </location>
</feature>
<evidence type="ECO:0000259" key="7">
    <source>
        <dbReference type="Pfam" id="PF02687"/>
    </source>
</evidence>
<dbReference type="AlphaFoldDB" id="A0A0F9EJC6"/>
<feature type="transmembrane region" description="Helical" evidence="6">
    <location>
        <begin position="424"/>
        <end position="448"/>
    </location>
</feature>
<dbReference type="InterPro" id="IPR003838">
    <property type="entry name" value="ABC3_permease_C"/>
</dbReference>
<dbReference type="GO" id="GO:0044874">
    <property type="term" value="P:lipoprotein localization to outer membrane"/>
    <property type="evidence" value="ECO:0007669"/>
    <property type="project" value="TreeGrafter"/>
</dbReference>
<evidence type="ECO:0000256" key="1">
    <source>
        <dbReference type="ARBA" id="ARBA00004651"/>
    </source>
</evidence>
<accession>A0A0F9EJC6</accession>
<dbReference type="PANTHER" id="PTHR30489:SF0">
    <property type="entry name" value="LIPOPROTEIN-RELEASING SYSTEM TRANSMEMBRANE PROTEIN LOLE"/>
    <property type="match status" value="1"/>
</dbReference>
<keyword evidence="2" id="KW-1003">Cell membrane</keyword>
<evidence type="ECO:0000256" key="6">
    <source>
        <dbReference type="SAM" id="Phobius"/>
    </source>
</evidence>
<feature type="domain" description="ABC3 transporter permease C-terminal" evidence="7">
    <location>
        <begin position="427"/>
        <end position="548"/>
    </location>
</feature>